<gene>
    <name evidence="2" type="ORF">I6J18_08530</name>
</gene>
<keyword evidence="1" id="KW-0472">Membrane</keyword>
<keyword evidence="1" id="KW-1133">Transmembrane helix</keyword>
<feature type="transmembrane region" description="Helical" evidence="1">
    <location>
        <begin position="7"/>
        <end position="23"/>
    </location>
</feature>
<evidence type="ECO:0000313" key="3">
    <source>
        <dbReference type="Proteomes" id="UP000595254"/>
    </source>
</evidence>
<protein>
    <submittedName>
        <fullName evidence="2">Uncharacterized protein</fullName>
    </submittedName>
</protein>
<name>A0A974NQB6_PERPY</name>
<proteinExistence type="predicted"/>
<dbReference type="Proteomes" id="UP000595254">
    <property type="component" value="Chromosome"/>
</dbReference>
<dbReference type="AlphaFoldDB" id="A0A974NQB6"/>
<organism evidence="2 3">
    <name type="scientific">Peribacillus psychrosaccharolyticus</name>
    <name type="common">Bacillus psychrosaccharolyticus</name>
    <dbReference type="NCBI Taxonomy" id="1407"/>
    <lineage>
        <taxon>Bacteria</taxon>
        <taxon>Bacillati</taxon>
        <taxon>Bacillota</taxon>
        <taxon>Bacilli</taxon>
        <taxon>Bacillales</taxon>
        <taxon>Bacillaceae</taxon>
        <taxon>Peribacillus</taxon>
    </lineage>
</organism>
<dbReference type="EMBL" id="CP068053">
    <property type="protein sequence ID" value="QQT01874.1"/>
    <property type="molecule type" value="Genomic_DNA"/>
</dbReference>
<feature type="transmembrane region" description="Helical" evidence="1">
    <location>
        <begin position="35"/>
        <end position="53"/>
    </location>
</feature>
<keyword evidence="1" id="KW-0812">Transmembrane</keyword>
<reference evidence="2 3" key="1">
    <citation type="submission" date="2021-01" db="EMBL/GenBank/DDBJ databases">
        <title>FDA dAtabase for Regulatory Grade micrObial Sequences (FDA-ARGOS): Supporting development and validation of Infectious Disease Dx tests.</title>
        <authorList>
            <person name="Nelson B."/>
            <person name="Plummer A."/>
            <person name="Tallon L."/>
            <person name="Sadzewicz L."/>
            <person name="Zhao X."/>
            <person name="Boylan J."/>
            <person name="Ott S."/>
            <person name="Bowen H."/>
            <person name="Vavikolanu K."/>
            <person name="Mehta A."/>
            <person name="Aluvathingal J."/>
            <person name="Nadendla S."/>
            <person name="Myers T."/>
            <person name="Yan Y."/>
            <person name="Sichtig H."/>
        </authorList>
    </citation>
    <scope>NUCLEOTIDE SEQUENCE [LARGE SCALE GENOMIC DNA]</scope>
    <source>
        <strain evidence="2 3">FDAARGOS_1161</strain>
    </source>
</reference>
<sequence length="66" mass="7398">MNRFKTISIVMIVVAVLAIWILQKDHSAVHLQWRILIAAGGSVLSGVLAYFLLQKDIEHVDSKPDK</sequence>
<keyword evidence="3" id="KW-1185">Reference proteome</keyword>
<dbReference type="RefSeq" id="WP_040376679.1">
    <property type="nucleotide sequence ID" value="NZ_CP068053.1"/>
</dbReference>
<evidence type="ECO:0000256" key="1">
    <source>
        <dbReference type="SAM" id="Phobius"/>
    </source>
</evidence>
<evidence type="ECO:0000313" key="2">
    <source>
        <dbReference type="EMBL" id="QQT01874.1"/>
    </source>
</evidence>
<accession>A0A974NQB6</accession>
<dbReference type="KEGG" id="ppsr:I6J18_08530"/>